<evidence type="ECO:0000256" key="1">
    <source>
        <dbReference type="ARBA" id="ARBA00022676"/>
    </source>
</evidence>
<keyword evidence="1" id="KW-0328">Glycosyltransferase</keyword>
<dbReference type="Gene3D" id="3.40.50.2000">
    <property type="entry name" value="Glycogen Phosphorylase B"/>
    <property type="match status" value="2"/>
</dbReference>
<dbReference type="CDD" id="cd03801">
    <property type="entry name" value="GT4_PimA-like"/>
    <property type="match status" value="1"/>
</dbReference>
<dbReference type="PANTHER" id="PTHR12526:SF510">
    <property type="entry name" value="D-INOSITOL 3-PHOSPHATE GLYCOSYLTRANSFERASE"/>
    <property type="match status" value="1"/>
</dbReference>
<feature type="domain" description="Glycosyltransferase subfamily 4-like N-terminal" evidence="3">
    <location>
        <begin position="28"/>
        <end position="197"/>
    </location>
</feature>
<protein>
    <submittedName>
        <fullName evidence="4">Glycosyltransferase family 1 protein</fullName>
    </submittedName>
</protein>
<gene>
    <name evidence="4" type="ORF">EI293_17875</name>
</gene>
<keyword evidence="5" id="KW-1185">Reference proteome</keyword>
<proteinExistence type="predicted"/>
<keyword evidence="2 4" id="KW-0808">Transferase</keyword>
<reference evidence="4 5" key="1">
    <citation type="submission" date="2018-12" db="EMBL/GenBank/DDBJ databases">
        <authorList>
            <person name="Feng G."/>
            <person name="Zhu H."/>
        </authorList>
    </citation>
    <scope>NUCLEOTIDE SEQUENCE [LARGE SCALE GENOMIC DNA]</scope>
    <source>
        <strain evidence="4 5">LMG 26000</strain>
    </source>
</reference>
<dbReference type="InterPro" id="IPR028098">
    <property type="entry name" value="Glyco_trans_4-like_N"/>
</dbReference>
<accession>A0A428K336</accession>
<dbReference type="PANTHER" id="PTHR12526">
    <property type="entry name" value="GLYCOSYLTRANSFERASE"/>
    <property type="match status" value="1"/>
</dbReference>
<organism evidence="4 5">
    <name type="scientific">Hymenobacter perfusus</name>
    <dbReference type="NCBI Taxonomy" id="1236770"/>
    <lineage>
        <taxon>Bacteria</taxon>
        <taxon>Pseudomonadati</taxon>
        <taxon>Bacteroidota</taxon>
        <taxon>Cytophagia</taxon>
        <taxon>Cytophagales</taxon>
        <taxon>Hymenobacteraceae</taxon>
        <taxon>Hymenobacter</taxon>
    </lineage>
</organism>
<dbReference type="OrthoDB" id="862886at2"/>
<evidence type="ECO:0000259" key="3">
    <source>
        <dbReference type="Pfam" id="PF13439"/>
    </source>
</evidence>
<evidence type="ECO:0000313" key="4">
    <source>
        <dbReference type="EMBL" id="RSK40820.1"/>
    </source>
</evidence>
<sequence length="419" mass="46496">MASRNSRRPQLFPKAMKILIVLEDLRTGGAQTFALRLAQALHVAGHQVHLYDQYAHLVNQNLVRQLAPDVPVVSYGAESPGLDAVLRKAAGLGRRLGRPDWLREDQVIRHLRQTIQRLQPDVVNSHTIKADYVAAKAVQGLAVPLIITMHGCYELFLHKTDAPEVTPKGNFALQQAAAVVYLTAKNLEIFEQQGVRPLNKLLNRKIYNGFDGQFSADKPQHTRSALGIPADAKVFGMVARGIPEKGWAHAVNSFLALEAAHPELHLVLVGESDYLTQLRAEHPHERIHFTGFSRNPIDWVDLFDVGLLPSYFHAESLPNSIAEYLSCGKPVIASRIGEVPAMLDSEAGLAGVVLDQANWQLTDPNQLTEAMRAYLTEPALLAEHQQRAPLAFEKFRMKHCLAAYEDLFRQARAAQPQSA</sequence>
<dbReference type="Pfam" id="PF13692">
    <property type="entry name" value="Glyco_trans_1_4"/>
    <property type="match status" value="1"/>
</dbReference>
<evidence type="ECO:0000313" key="5">
    <source>
        <dbReference type="Proteomes" id="UP000270291"/>
    </source>
</evidence>
<dbReference type="GO" id="GO:0016757">
    <property type="term" value="F:glycosyltransferase activity"/>
    <property type="evidence" value="ECO:0007669"/>
    <property type="project" value="UniProtKB-KW"/>
</dbReference>
<dbReference type="Pfam" id="PF13439">
    <property type="entry name" value="Glyco_transf_4"/>
    <property type="match status" value="1"/>
</dbReference>
<dbReference type="AlphaFoldDB" id="A0A428K336"/>
<comment type="caution">
    <text evidence="4">The sequence shown here is derived from an EMBL/GenBank/DDBJ whole genome shotgun (WGS) entry which is preliminary data.</text>
</comment>
<evidence type="ECO:0000256" key="2">
    <source>
        <dbReference type="ARBA" id="ARBA00022679"/>
    </source>
</evidence>
<dbReference type="EMBL" id="RWIU01000007">
    <property type="protein sequence ID" value="RSK40820.1"/>
    <property type="molecule type" value="Genomic_DNA"/>
</dbReference>
<dbReference type="SUPFAM" id="SSF53756">
    <property type="entry name" value="UDP-Glycosyltransferase/glycogen phosphorylase"/>
    <property type="match status" value="1"/>
</dbReference>
<dbReference type="Proteomes" id="UP000270291">
    <property type="component" value="Unassembled WGS sequence"/>
</dbReference>
<name>A0A428K336_9BACT</name>